<comment type="similarity">
    <text evidence="1 6 7">Belongs to the universal ribosomal protein uL23 family.</text>
</comment>
<dbReference type="InterPro" id="IPR012677">
    <property type="entry name" value="Nucleotide-bd_a/b_plait_sf"/>
</dbReference>
<dbReference type="PANTHER" id="PTHR11620">
    <property type="entry name" value="60S RIBOSOMAL PROTEIN L23A"/>
    <property type="match status" value="1"/>
</dbReference>
<name>A0AAW9Q080_9CYAN</name>
<keyword evidence="2 6" id="KW-0699">rRNA-binding</keyword>
<dbReference type="InterPro" id="IPR012678">
    <property type="entry name" value="Ribosomal_uL23/eL15/eS24_sf"/>
</dbReference>
<evidence type="ECO:0000256" key="4">
    <source>
        <dbReference type="ARBA" id="ARBA00022980"/>
    </source>
</evidence>
<dbReference type="RefSeq" id="WP_330483031.1">
    <property type="nucleotide sequence ID" value="NZ_JAZBJZ010000022.1"/>
</dbReference>
<dbReference type="InterPro" id="IPR001014">
    <property type="entry name" value="Ribosomal_uL23_CS"/>
</dbReference>
<dbReference type="EMBL" id="JAZBJZ010000022">
    <property type="protein sequence ID" value="MEE3716603.1"/>
    <property type="molecule type" value="Genomic_DNA"/>
</dbReference>
<organism evidence="8 9">
    <name type="scientific">Tumidithrix elongata BACA0141</name>
    <dbReference type="NCBI Taxonomy" id="2716417"/>
    <lineage>
        <taxon>Bacteria</taxon>
        <taxon>Bacillati</taxon>
        <taxon>Cyanobacteriota</taxon>
        <taxon>Cyanophyceae</taxon>
        <taxon>Pseudanabaenales</taxon>
        <taxon>Pseudanabaenaceae</taxon>
        <taxon>Tumidithrix</taxon>
        <taxon>Tumidithrix elongata</taxon>
    </lineage>
</organism>
<evidence type="ECO:0000256" key="1">
    <source>
        <dbReference type="ARBA" id="ARBA00006700"/>
    </source>
</evidence>
<dbReference type="GO" id="GO:0005840">
    <property type="term" value="C:ribosome"/>
    <property type="evidence" value="ECO:0007669"/>
    <property type="project" value="UniProtKB-KW"/>
</dbReference>
<evidence type="ECO:0000313" key="9">
    <source>
        <dbReference type="Proteomes" id="UP001333818"/>
    </source>
</evidence>
<keyword evidence="5 6" id="KW-0687">Ribonucleoprotein</keyword>
<keyword evidence="9" id="KW-1185">Reference proteome</keyword>
<evidence type="ECO:0000313" key="8">
    <source>
        <dbReference type="EMBL" id="MEE3716603.1"/>
    </source>
</evidence>
<comment type="caution">
    <text evidence="8">The sequence shown here is derived from an EMBL/GenBank/DDBJ whole genome shotgun (WGS) entry which is preliminary data.</text>
</comment>
<sequence length="104" mass="11837">MAKIPTEFDARRLPDIIRRPLVNEKATRMLELNKYTFEVVKNATKPEVKAAIESLFSVKVMKVNTHLLPAATRRVGKFAGKRSQYKRAIVTLAPNDKIDLFPDV</sequence>
<dbReference type="Pfam" id="PF00276">
    <property type="entry name" value="Ribosomal_L23"/>
    <property type="match status" value="1"/>
</dbReference>
<dbReference type="PROSITE" id="PS00050">
    <property type="entry name" value="RIBOSOMAL_L23"/>
    <property type="match status" value="1"/>
</dbReference>
<dbReference type="GO" id="GO:0019843">
    <property type="term" value="F:rRNA binding"/>
    <property type="evidence" value="ECO:0007669"/>
    <property type="project" value="UniProtKB-UniRule"/>
</dbReference>
<dbReference type="HAMAP" id="MF_01369_B">
    <property type="entry name" value="Ribosomal_uL23_B"/>
    <property type="match status" value="1"/>
</dbReference>
<accession>A0AAW9Q080</accession>
<comment type="function">
    <text evidence="6">One of the early assembly proteins it binds 23S rRNA. One of the proteins that surrounds the polypeptide exit tunnel on the outside of the ribosome. Forms the main docking site for trigger factor binding to the ribosome.</text>
</comment>
<evidence type="ECO:0000256" key="2">
    <source>
        <dbReference type="ARBA" id="ARBA00022730"/>
    </source>
</evidence>
<evidence type="ECO:0000256" key="7">
    <source>
        <dbReference type="RuleBase" id="RU003934"/>
    </source>
</evidence>
<dbReference type="GO" id="GO:0006412">
    <property type="term" value="P:translation"/>
    <property type="evidence" value="ECO:0007669"/>
    <property type="project" value="UniProtKB-UniRule"/>
</dbReference>
<protein>
    <recommendedName>
        <fullName evidence="6">Large ribosomal subunit protein uL23</fullName>
    </recommendedName>
</protein>
<dbReference type="InterPro" id="IPR013025">
    <property type="entry name" value="Ribosomal_uL23-like"/>
</dbReference>
<dbReference type="Proteomes" id="UP001333818">
    <property type="component" value="Unassembled WGS sequence"/>
</dbReference>
<dbReference type="GO" id="GO:1990904">
    <property type="term" value="C:ribonucleoprotein complex"/>
    <property type="evidence" value="ECO:0007669"/>
    <property type="project" value="UniProtKB-KW"/>
</dbReference>
<dbReference type="AlphaFoldDB" id="A0AAW9Q080"/>
<reference evidence="8" key="1">
    <citation type="submission" date="2024-01" db="EMBL/GenBank/DDBJ databases">
        <title>Bank of Algae and Cyanobacteria of the Azores (BACA) strain genomes.</title>
        <authorList>
            <person name="Luz R."/>
            <person name="Cordeiro R."/>
            <person name="Fonseca A."/>
            <person name="Goncalves V."/>
        </authorList>
    </citation>
    <scope>NUCLEOTIDE SEQUENCE</scope>
    <source>
        <strain evidence="8">BACA0141</strain>
    </source>
</reference>
<evidence type="ECO:0000256" key="5">
    <source>
        <dbReference type="ARBA" id="ARBA00023274"/>
    </source>
</evidence>
<keyword evidence="3 6" id="KW-0694">RNA-binding</keyword>
<proteinExistence type="inferred from homology"/>
<dbReference type="NCBIfam" id="NF004363">
    <property type="entry name" value="PRK05738.2-4"/>
    <property type="match status" value="1"/>
</dbReference>
<dbReference type="SUPFAM" id="SSF54189">
    <property type="entry name" value="Ribosomal proteins S24e, L23 and L15e"/>
    <property type="match status" value="1"/>
</dbReference>
<evidence type="ECO:0000256" key="3">
    <source>
        <dbReference type="ARBA" id="ARBA00022884"/>
    </source>
</evidence>
<keyword evidence="4 6" id="KW-0689">Ribosomal protein</keyword>
<dbReference type="GO" id="GO:0003735">
    <property type="term" value="F:structural constituent of ribosome"/>
    <property type="evidence" value="ECO:0007669"/>
    <property type="project" value="InterPro"/>
</dbReference>
<comment type="subunit">
    <text evidence="6">Part of the 50S ribosomal subunit. Contacts protein L29, and trigger factor when it is bound to the ribosome.</text>
</comment>
<evidence type="ECO:0000256" key="6">
    <source>
        <dbReference type="HAMAP-Rule" id="MF_01369"/>
    </source>
</evidence>
<dbReference type="Gene3D" id="3.30.70.330">
    <property type="match status" value="1"/>
</dbReference>
<dbReference type="FunFam" id="3.30.70.330:FF:000001">
    <property type="entry name" value="50S ribosomal protein L23"/>
    <property type="match status" value="1"/>
</dbReference>
<gene>
    <name evidence="6" type="primary">rplW</name>
    <name evidence="6" type="synonym">rpl23</name>
    <name evidence="8" type="ORF">V2H45_07590</name>
</gene>
<dbReference type="NCBIfam" id="NF004368">
    <property type="entry name" value="PRK05738.3-4"/>
    <property type="match status" value="1"/>
</dbReference>